<keyword evidence="1" id="KW-0472">Membrane</keyword>
<proteinExistence type="predicted"/>
<keyword evidence="1" id="KW-0812">Transmembrane</keyword>
<dbReference type="Proteomes" id="UP001610446">
    <property type="component" value="Unassembled WGS sequence"/>
</dbReference>
<evidence type="ECO:0000313" key="4">
    <source>
        <dbReference type="Proteomes" id="UP001610446"/>
    </source>
</evidence>
<feature type="transmembrane region" description="Helical" evidence="1">
    <location>
        <begin position="71"/>
        <end position="95"/>
    </location>
</feature>
<comment type="caution">
    <text evidence="3">The sequence shown here is derived from an EMBL/GenBank/DDBJ whole genome shotgun (WGS) entry which is preliminary data.</text>
</comment>
<sequence length="365" mass="39939">MVAKSTLLLTVLIFAFLPQVSASSFLFYNATTDAGQIECIYPVSGQYALLQRLLYYALLLFAVVSQKSPWLVAGALGTAMTFAASAALHAIILAGVSQDSLLDLDCLGTFAIVSVGSLAGTVFFDYSELLRESPARPVFKYWAVMMMIGTFCSVIAMWRDYPGESPCYSASEAVMNRTDIEDPVLLTTTAQLALIPFNCTYACFDKRQAFRRPDDISIAPAGTVSQARSKLLTASILLAIVFGIVASAYRLYTRAKKEASREAGRLLEEGQHRYRAGPVTHLLAAVCLVVVVLNEAFIHYGVNIPMGEESFAVGQWGPWVAVIMALVGSAIVEHHRPRYEERQGILRNEGLLGVHTPRFRLVYAT</sequence>
<dbReference type="EMBL" id="JBFXLU010000087">
    <property type="protein sequence ID" value="KAL2843738.1"/>
    <property type="molecule type" value="Genomic_DNA"/>
</dbReference>
<protein>
    <submittedName>
        <fullName evidence="3">Uncharacterized protein</fullName>
    </submittedName>
</protein>
<feature type="transmembrane region" description="Helical" evidence="1">
    <location>
        <begin position="46"/>
        <end position="64"/>
    </location>
</feature>
<feature type="transmembrane region" description="Helical" evidence="1">
    <location>
        <begin position="314"/>
        <end position="332"/>
    </location>
</feature>
<keyword evidence="4" id="KW-1185">Reference proteome</keyword>
<organism evidence="3 4">
    <name type="scientific">Aspergillus pseudoustus</name>
    <dbReference type="NCBI Taxonomy" id="1810923"/>
    <lineage>
        <taxon>Eukaryota</taxon>
        <taxon>Fungi</taxon>
        <taxon>Dikarya</taxon>
        <taxon>Ascomycota</taxon>
        <taxon>Pezizomycotina</taxon>
        <taxon>Eurotiomycetes</taxon>
        <taxon>Eurotiomycetidae</taxon>
        <taxon>Eurotiales</taxon>
        <taxon>Aspergillaceae</taxon>
        <taxon>Aspergillus</taxon>
        <taxon>Aspergillus subgen. Nidulantes</taxon>
    </lineage>
</organism>
<feature type="transmembrane region" description="Helical" evidence="1">
    <location>
        <begin position="138"/>
        <end position="158"/>
    </location>
</feature>
<feature type="signal peptide" evidence="2">
    <location>
        <begin position="1"/>
        <end position="22"/>
    </location>
</feature>
<evidence type="ECO:0000256" key="1">
    <source>
        <dbReference type="SAM" id="Phobius"/>
    </source>
</evidence>
<feature type="transmembrane region" description="Helical" evidence="1">
    <location>
        <begin position="282"/>
        <end position="302"/>
    </location>
</feature>
<reference evidence="3 4" key="1">
    <citation type="submission" date="2024-07" db="EMBL/GenBank/DDBJ databases">
        <title>Section-level genome sequencing and comparative genomics of Aspergillus sections Usti and Cavernicolus.</title>
        <authorList>
            <consortium name="Lawrence Berkeley National Laboratory"/>
            <person name="Nybo J.L."/>
            <person name="Vesth T.C."/>
            <person name="Theobald S."/>
            <person name="Frisvad J.C."/>
            <person name="Larsen T.O."/>
            <person name="Kjaerboelling I."/>
            <person name="Rothschild-Mancinelli K."/>
            <person name="Lyhne E.K."/>
            <person name="Kogle M.E."/>
            <person name="Barry K."/>
            <person name="Clum A."/>
            <person name="Na H."/>
            <person name="Ledsgaard L."/>
            <person name="Lin J."/>
            <person name="Lipzen A."/>
            <person name="Kuo A."/>
            <person name="Riley R."/>
            <person name="Mondo S."/>
            <person name="Labutti K."/>
            <person name="Haridas S."/>
            <person name="Pangalinan J."/>
            <person name="Salamov A.A."/>
            <person name="Simmons B.A."/>
            <person name="Magnuson J.K."/>
            <person name="Chen J."/>
            <person name="Drula E."/>
            <person name="Henrissat B."/>
            <person name="Wiebenga A."/>
            <person name="Lubbers R.J."/>
            <person name="Gomes A.C."/>
            <person name="Makela M.R."/>
            <person name="Stajich J."/>
            <person name="Grigoriev I.V."/>
            <person name="Mortensen U.H."/>
            <person name="De Vries R.P."/>
            <person name="Baker S.E."/>
            <person name="Andersen M.R."/>
        </authorList>
    </citation>
    <scope>NUCLEOTIDE SEQUENCE [LARGE SCALE GENOMIC DNA]</scope>
    <source>
        <strain evidence="3 4">CBS 123904</strain>
    </source>
</reference>
<evidence type="ECO:0000256" key="2">
    <source>
        <dbReference type="SAM" id="SignalP"/>
    </source>
</evidence>
<keyword evidence="1" id="KW-1133">Transmembrane helix</keyword>
<gene>
    <name evidence="3" type="ORF">BJY01DRAFT_235562</name>
</gene>
<evidence type="ECO:0000313" key="3">
    <source>
        <dbReference type="EMBL" id="KAL2843738.1"/>
    </source>
</evidence>
<name>A0ABR4JUN9_9EURO</name>
<feature type="chain" id="PRO_5046815194" evidence="2">
    <location>
        <begin position="23"/>
        <end position="365"/>
    </location>
</feature>
<keyword evidence="2" id="KW-0732">Signal</keyword>
<accession>A0ABR4JUN9</accession>
<feature type="transmembrane region" description="Helical" evidence="1">
    <location>
        <begin position="107"/>
        <end position="126"/>
    </location>
</feature>
<feature type="transmembrane region" description="Helical" evidence="1">
    <location>
        <begin position="231"/>
        <end position="252"/>
    </location>
</feature>